<dbReference type="AlphaFoldDB" id="A0A4R6UGF7"/>
<feature type="region of interest" description="Disordered" evidence="1">
    <location>
        <begin position="63"/>
        <end position="87"/>
    </location>
</feature>
<dbReference type="InterPro" id="IPR046165">
    <property type="entry name" value="DUF6167"/>
</dbReference>
<proteinExistence type="predicted"/>
<reference evidence="2 3" key="1">
    <citation type="submission" date="2019-03" db="EMBL/GenBank/DDBJ databases">
        <title>Genomic Encyclopedia of Type Strains, Phase IV (KMG-IV): sequencing the most valuable type-strain genomes for metagenomic binning, comparative biology and taxonomic classification.</title>
        <authorList>
            <person name="Goeker M."/>
        </authorList>
    </citation>
    <scope>NUCLEOTIDE SEQUENCE [LARGE SCALE GENOMIC DNA]</scope>
    <source>
        <strain evidence="2 3">DSM 46770</strain>
    </source>
</reference>
<accession>A0A4R6UGF7</accession>
<gene>
    <name evidence="2" type="ORF">EV190_1324</name>
</gene>
<sequence>MIGRTLYFVAGAALGGYVVHRLTRTARAWTPGGIAHRVEGHVSSYRDALRELNDDVADAVREHEAELTRRYAPETPEPPASRALPER</sequence>
<evidence type="ECO:0000313" key="3">
    <source>
        <dbReference type="Proteomes" id="UP000295281"/>
    </source>
</evidence>
<dbReference type="EMBL" id="SNYN01000032">
    <property type="protein sequence ID" value="TDQ45382.1"/>
    <property type="molecule type" value="Genomic_DNA"/>
</dbReference>
<evidence type="ECO:0000256" key="1">
    <source>
        <dbReference type="SAM" id="MobiDB-lite"/>
    </source>
</evidence>
<organism evidence="2 3">
    <name type="scientific">Actinorugispora endophytica</name>
    <dbReference type="NCBI Taxonomy" id="1605990"/>
    <lineage>
        <taxon>Bacteria</taxon>
        <taxon>Bacillati</taxon>
        <taxon>Actinomycetota</taxon>
        <taxon>Actinomycetes</taxon>
        <taxon>Streptosporangiales</taxon>
        <taxon>Nocardiopsidaceae</taxon>
        <taxon>Actinorugispora</taxon>
    </lineage>
</organism>
<comment type="caution">
    <text evidence="2">The sequence shown here is derived from an EMBL/GenBank/DDBJ whole genome shotgun (WGS) entry which is preliminary data.</text>
</comment>
<dbReference type="RefSeq" id="WP_133743521.1">
    <property type="nucleotide sequence ID" value="NZ_SNYN01000032.1"/>
</dbReference>
<dbReference type="Proteomes" id="UP000295281">
    <property type="component" value="Unassembled WGS sequence"/>
</dbReference>
<keyword evidence="3" id="KW-1185">Reference proteome</keyword>
<name>A0A4R6UGF7_9ACTN</name>
<feature type="compositionally biased region" description="Basic and acidic residues" evidence="1">
    <location>
        <begin position="63"/>
        <end position="72"/>
    </location>
</feature>
<evidence type="ECO:0000313" key="2">
    <source>
        <dbReference type="EMBL" id="TDQ45382.1"/>
    </source>
</evidence>
<dbReference type="Pfam" id="PF19664">
    <property type="entry name" value="DUF6167"/>
    <property type="match status" value="1"/>
</dbReference>
<dbReference type="OrthoDB" id="3432001at2"/>
<protein>
    <submittedName>
        <fullName evidence="2">Uncharacterized protein</fullName>
    </submittedName>
</protein>